<name>A0ABP7XA25_9ACTN</name>
<dbReference type="InterPro" id="IPR036388">
    <property type="entry name" value="WH-like_DNA-bd_sf"/>
</dbReference>
<evidence type="ECO:0000256" key="3">
    <source>
        <dbReference type="ARBA" id="ARBA00023082"/>
    </source>
</evidence>
<keyword evidence="3" id="KW-0731">Sigma factor</keyword>
<organism evidence="8 9">
    <name type="scientific">Nocardioides fonticola</name>
    <dbReference type="NCBI Taxonomy" id="450363"/>
    <lineage>
        <taxon>Bacteria</taxon>
        <taxon>Bacillati</taxon>
        <taxon>Actinomycetota</taxon>
        <taxon>Actinomycetes</taxon>
        <taxon>Propionibacteriales</taxon>
        <taxon>Nocardioidaceae</taxon>
        <taxon>Nocardioides</taxon>
    </lineage>
</organism>
<dbReference type="Proteomes" id="UP001501495">
    <property type="component" value="Unassembled WGS sequence"/>
</dbReference>
<evidence type="ECO:0000256" key="2">
    <source>
        <dbReference type="ARBA" id="ARBA00023015"/>
    </source>
</evidence>
<dbReference type="NCBIfam" id="TIGR02937">
    <property type="entry name" value="sigma70-ECF"/>
    <property type="match status" value="1"/>
</dbReference>
<dbReference type="InterPro" id="IPR013325">
    <property type="entry name" value="RNA_pol_sigma_r2"/>
</dbReference>
<comment type="similarity">
    <text evidence="1">Belongs to the sigma-70 factor family. ECF subfamily.</text>
</comment>
<feature type="region of interest" description="Disordered" evidence="5">
    <location>
        <begin position="175"/>
        <end position="194"/>
    </location>
</feature>
<keyword evidence="2" id="KW-0805">Transcription regulation</keyword>
<dbReference type="Pfam" id="PF08281">
    <property type="entry name" value="Sigma70_r4_2"/>
    <property type="match status" value="1"/>
</dbReference>
<dbReference type="SUPFAM" id="SSF88946">
    <property type="entry name" value="Sigma2 domain of RNA polymerase sigma factors"/>
    <property type="match status" value="1"/>
</dbReference>
<dbReference type="Gene3D" id="1.10.1740.10">
    <property type="match status" value="1"/>
</dbReference>
<accession>A0ABP7XA25</accession>
<dbReference type="Gene3D" id="1.10.10.10">
    <property type="entry name" value="Winged helix-like DNA-binding domain superfamily/Winged helix DNA-binding domain"/>
    <property type="match status" value="1"/>
</dbReference>
<keyword evidence="9" id="KW-1185">Reference proteome</keyword>
<dbReference type="SUPFAM" id="SSF88659">
    <property type="entry name" value="Sigma3 and sigma4 domains of RNA polymerase sigma factors"/>
    <property type="match status" value="1"/>
</dbReference>
<keyword evidence="4" id="KW-0804">Transcription</keyword>
<dbReference type="InterPro" id="IPR013249">
    <property type="entry name" value="RNA_pol_sigma70_r4_t2"/>
</dbReference>
<evidence type="ECO:0000313" key="8">
    <source>
        <dbReference type="EMBL" id="GAA4108954.1"/>
    </source>
</evidence>
<evidence type="ECO:0000256" key="5">
    <source>
        <dbReference type="SAM" id="MobiDB-lite"/>
    </source>
</evidence>
<dbReference type="InterPro" id="IPR013324">
    <property type="entry name" value="RNA_pol_sigma_r3/r4-like"/>
</dbReference>
<reference evidence="9" key="1">
    <citation type="journal article" date="2019" name="Int. J. Syst. Evol. Microbiol.">
        <title>The Global Catalogue of Microorganisms (GCM) 10K type strain sequencing project: providing services to taxonomists for standard genome sequencing and annotation.</title>
        <authorList>
            <consortium name="The Broad Institute Genomics Platform"/>
            <consortium name="The Broad Institute Genome Sequencing Center for Infectious Disease"/>
            <person name="Wu L."/>
            <person name="Ma J."/>
        </authorList>
    </citation>
    <scope>NUCLEOTIDE SEQUENCE [LARGE SCALE GENOMIC DNA]</scope>
    <source>
        <strain evidence="9">JCM 16703</strain>
    </source>
</reference>
<feature type="domain" description="RNA polymerase sigma-70 region 2" evidence="6">
    <location>
        <begin position="19"/>
        <end position="85"/>
    </location>
</feature>
<proteinExistence type="inferred from homology"/>
<dbReference type="RefSeq" id="WP_344731418.1">
    <property type="nucleotide sequence ID" value="NZ_BAAAZH010000001.1"/>
</dbReference>
<evidence type="ECO:0000256" key="4">
    <source>
        <dbReference type="ARBA" id="ARBA00023163"/>
    </source>
</evidence>
<dbReference type="InterPro" id="IPR014284">
    <property type="entry name" value="RNA_pol_sigma-70_dom"/>
</dbReference>
<dbReference type="InterPro" id="IPR039425">
    <property type="entry name" value="RNA_pol_sigma-70-like"/>
</dbReference>
<dbReference type="EMBL" id="BAAAZH010000001">
    <property type="protein sequence ID" value="GAA4108954.1"/>
    <property type="molecule type" value="Genomic_DNA"/>
</dbReference>
<evidence type="ECO:0000256" key="1">
    <source>
        <dbReference type="ARBA" id="ARBA00010641"/>
    </source>
</evidence>
<evidence type="ECO:0000259" key="7">
    <source>
        <dbReference type="Pfam" id="PF08281"/>
    </source>
</evidence>
<evidence type="ECO:0000259" key="6">
    <source>
        <dbReference type="Pfam" id="PF04542"/>
    </source>
</evidence>
<feature type="compositionally biased region" description="Basic and acidic residues" evidence="5">
    <location>
        <begin position="179"/>
        <end position="194"/>
    </location>
</feature>
<dbReference type="PANTHER" id="PTHR43133:SF25">
    <property type="entry name" value="RNA POLYMERASE SIGMA FACTOR RFAY-RELATED"/>
    <property type="match status" value="1"/>
</dbReference>
<evidence type="ECO:0000313" key="9">
    <source>
        <dbReference type="Proteomes" id="UP001501495"/>
    </source>
</evidence>
<dbReference type="PANTHER" id="PTHR43133">
    <property type="entry name" value="RNA POLYMERASE ECF-TYPE SIGMA FACTO"/>
    <property type="match status" value="1"/>
</dbReference>
<protein>
    <recommendedName>
        <fullName evidence="10">RNA polymerase subunit sigma-70</fullName>
    </recommendedName>
</protein>
<sequence length="194" mass="21418">MNPTPSHAEREQRFRAVYDATYLDLLRFLRRRVDAADADDLVADVMLVAWRRLDDVPVDISGARAWLFGVARHTLLNSRRRDDRRDAVAVRLAEVERSAPDGADAHDLVAHRLDLAAAWPRLGAAHQEAIALAVLDGLSAPEAAAVLGIAPTAFRLRLSRARRALRRLVAETDLPDDTAGDRAPGRLADPRSTR</sequence>
<comment type="caution">
    <text evidence="8">The sequence shown here is derived from an EMBL/GenBank/DDBJ whole genome shotgun (WGS) entry which is preliminary data.</text>
</comment>
<evidence type="ECO:0008006" key="10">
    <source>
        <dbReference type="Google" id="ProtNLM"/>
    </source>
</evidence>
<dbReference type="InterPro" id="IPR007627">
    <property type="entry name" value="RNA_pol_sigma70_r2"/>
</dbReference>
<feature type="domain" description="RNA polymerase sigma factor 70 region 4 type 2" evidence="7">
    <location>
        <begin position="127"/>
        <end position="165"/>
    </location>
</feature>
<gene>
    <name evidence="8" type="ORF">GCM10022215_03000</name>
</gene>
<dbReference type="Pfam" id="PF04542">
    <property type="entry name" value="Sigma70_r2"/>
    <property type="match status" value="1"/>
</dbReference>